<dbReference type="PANTHER" id="PTHR47592:SF27">
    <property type="entry name" value="OS08G0421700 PROTEIN"/>
    <property type="match status" value="1"/>
</dbReference>
<evidence type="ECO:0008006" key="5">
    <source>
        <dbReference type="Google" id="ProtNLM"/>
    </source>
</evidence>
<name>A0AA89BSJ6_9ASTE</name>
<evidence type="ECO:0000259" key="2">
    <source>
        <dbReference type="Pfam" id="PF22936"/>
    </source>
</evidence>
<sequence>MLQMREDWAYKVKLSKANVACTREGDNQLKWDHCFTVEAIEQKSTEAFVNYAGNKKDECIIDSGCSHHVTGNGTLFSKVHEHHGDRVIVTTDNSTHPVPKEGIVMIDVANDTSSVKLHDVYHVPGLTKNLVSIPQITDSEEYVLLGPKDVKVLDNVKERYADVIFSGEKKCSLFVMSAGEAYVKKTSQTNNAAIWHARLGHVGYQLLQHISSKKLVDGMPTLKNVRVDVICQATTKFITSRDMVFDEVSSPFSAPKFIALGDDQDNLELLFPEANVQAPRALTAEEPISYEEARGYPNWERAMQEEIDALDKNETWELVSKPEKCEPVTCKWVFRLKKNFDDTIDRFKFRLIGPEIQMIVTQLQDIVSTLVQRQFLGVARSKILLFCLAPKLKDGDQDLLLLCSLPPSYEHLVTILLDGKDIISMEEVEAVINFQELRKNVSENREEEQDNGLIARARNTDHAGYKNKEKLRFQSKDWFVTCRSFDSGKVFMGNDVAYKVVGTGLIQIKMHDSIVKTLTDVRHFPELRKNLISLGTLDSNGCTYRAAGGVMMMKGALVVMKSLKQNSLYMLQDSTVTRVTTTASSSDIDSDTTKL</sequence>
<evidence type="ECO:0000259" key="1">
    <source>
        <dbReference type="Pfam" id="PF13976"/>
    </source>
</evidence>
<dbReference type="InterPro" id="IPR054722">
    <property type="entry name" value="PolX-like_BBD"/>
</dbReference>
<organism evidence="3 4">
    <name type="scientific">Escallonia herrerae</name>
    <dbReference type="NCBI Taxonomy" id="1293975"/>
    <lineage>
        <taxon>Eukaryota</taxon>
        <taxon>Viridiplantae</taxon>
        <taxon>Streptophyta</taxon>
        <taxon>Embryophyta</taxon>
        <taxon>Tracheophyta</taxon>
        <taxon>Spermatophyta</taxon>
        <taxon>Magnoliopsida</taxon>
        <taxon>eudicotyledons</taxon>
        <taxon>Gunneridae</taxon>
        <taxon>Pentapetalae</taxon>
        <taxon>asterids</taxon>
        <taxon>campanulids</taxon>
        <taxon>Escalloniales</taxon>
        <taxon>Escalloniaceae</taxon>
        <taxon>Escallonia</taxon>
    </lineage>
</organism>
<proteinExistence type="predicted"/>
<dbReference type="Pfam" id="PF13976">
    <property type="entry name" value="gag_pre-integrs"/>
    <property type="match status" value="1"/>
</dbReference>
<protein>
    <recommendedName>
        <fullName evidence="5">Retrovirus-related Pol polyprotein from transposon TNT 1-94</fullName>
    </recommendedName>
</protein>
<comment type="caution">
    <text evidence="3">The sequence shown here is derived from an EMBL/GenBank/DDBJ whole genome shotgun (WGS) entry which is preliminary data.</text>
</comment>
<accession>A0AA89BSJ6</accession>
<feature type="domain" description="GAG-pre-integrase" evidence="1">
    <location>
        <begin position="186"/>
        <end position="224"/>
    </location>
</feature>
<evidence type="ECO:0000313" key="4">
    <source>
        <dbReference type="Proteomes" id="UP001188597"/>
    </source>
</evidence>
<dbReference type="EMBL" id="JAVXUP010000021">
    <property type="protein sequence ID" value="KAK3042376.1"/>
    <property type="molecule type" value="Genomic_DNA"/>
</dbReference>
<dbReference type="Proteomes" id="UP001188597">
    <property type="component" value="Unassembled WGS sequence"/>
</dbReference>
<feature type="domain" description="Retrovirus-related Pol polyprotein from transposon TNT 1-94-like beta-barrel" evidence="2">
    <location>
        <begin position="475"/>
        <end position="542"/>
    </location>
</feature>
<dbReference type="PANTHER" id="PTHR47592">
    <property type="entry name" value="PBF68 PROTEIN"/>
    <property type="match status" value="1"/>
</dbReference>
<gene>
    <name evidence="3" type="ORF">RJ639_002422</name>
</gene>
<dbReference type="InterPro" id="IPR025724">
    <property type="entry name" value="GAG-pre-integrase_dom"/>
</dbReference>
<dbReference type="AlphaFoldDB" id="A0AA89BSJ6"/>
<keyword evidence="4" id="KW-1185">Reference proteome</keyword>
<dbReference type="Pfam" id="PF22936">
    <property type="entry name" value="Pol_BBD"/>
    <property type="match status" value="2"/>
</dbReference>
<feature type="domain" description="Retrovirus-related Pol polyprotein from transposon TNT 1-94-like beta-barrel" evidence="2">
    <location>
        <begin position="60"/>
        <end position="139"/>
    </location>
</feature>
<evidence type="ECO:0000313" key="3">
    <source>
        <dbReference type="EMBL" id="KAK3042376.1"/>
    </source>
</evidence>
<reference evidence="3" key="1">
    <citation type="submission" date="2022-12" db="EMBL/GenBank/DDBJ databases">
        <title>Draft genome assemblies for two species of Escallonia (Escalloniales).</title>
        <authorList>
            <person name="Chanderbali A."/>
            <person name="Dervinis C."/>
            <person name="Anghel I."/>
            <person name="Soltis D."/>
            <person name="Soltis P."/>
            <person name="Zapata F."/>
        </authorList>
    </citation>
    <scope>NUCLEOTIDE SEQUENCE</scope>
    <source>
        <strain evidence="3">UCBG64.0493</strain>
        <tissue evidence="3">Leaf</tissue>
    </source>
</reference>